<name>A0A0A9FIG9_ARUDO</name>
<reference evidence="1" key="2">
    <citation type="journal article" date="2015" name="Data Brief">
        <title>Shoot transcriptome of the giant reed, Arundo donax.</title>
        <authorList>
            <person name="Barrero R.A."/>
            <person name="Guerrero F.D."/>
            <person name="Moolhuijzen P."/>
            <person name="Goolsby J.A."/>
            <person name="Tidwell J."/>
            <person name="Bellgard S.E."/>
            <person name="Bellgard M.I."/>
        </authorList>
    </citation>
    <scope>NUCLEOTIDE SEQUENCE</scope>
    <source>
        <tissue evidence="1">Shoot tissue taken approximately 20 cm above the soil surface</tissue>
    </source>
</reference>
<proteinExistence type="predicted"/>
<accession>A0A0A9FIG9</accession>
<reference evidence="1" key="1">
    <citation type="submission" date="2014-09" db="EMBL/GenBank/DDBJ databases">
        <authorList>
            <person name="Magalhaes I.L.F."/>
            <person name="Oliveira U."/>
            <person name="Santos F.R."/>
            <person name="Vidigal T.H.D.A."/>
            <person name="Brescovit A.D."/>
            <person name="Santos A.J."/>
        </authorList>
    </citation>
    <scope>NUCLEOTIDE SEQUENCE</scope>
    <source>
        <tissue evidence="1">Shoot tissue taken approximately 20 cm above the soil surface</tissue>
    </source>
</reference>
<dbReference type="AlphaFoldDB" id="A0A0A9FIG9"/>
<evidence type="ECO:0000313" key="1">
    <source>
        <dbReference type="EMBL" id="JAE08058.1"/>
    </source>
</evidence>
<sequence>MDFPLLKLHETQVNAFLTAESVARGWTAKGVDLRFGNHGRKRQ</sequence>
<dbReference type="EMBL" id="GBRH01189838">
    <property type="protein sequence ID" value="JAE08058.1"/>
    <property type="molecule type" value="Transcribed_RNA"/>
</dbReference>
<protein>
    <submittedName>
        <fullName evidence="1">Uncharacterized protein</fullName>
    </submittedName>
</protein>
<organism evidence="1">
    <name type="scientific">Arundo donax</name>
    <name type="common">Giant reed</name>
    <name type="synonym">Donax arundinaceus</name>
    <dbReference type="NCBI Taxonomy" id="35708"/>
    <lineage>
        <taxon>Eukaryota</taxon>
        <taxon>Viridiplantae</taxon>
        <taxon>Streptophyta</taxon>
        <taxon>Embryophyta</taxon>
        <taxon>Tracheophyta</taxon>
        <taxon>Spermatophyta</taxon>
        <taxon>Magnoliopsida</taxon>
        <taxon>Liliopsida</taxon>
        <taxon>Poales</taxon>
        <taxon>Poaceae</taxon>
        <taxon>PACMAD clade</taxon>
        <taxon>Arundinoideae</taxon>
        <taxon>Arundineae</taxon>
        <taxon>Arundo</taxon>
    </lineage>
</organism>